<keyword evidence="2" id="KW-0812">Transmembrane</keyword>
<keyword evidence="2" id="KW-0472">Membrane</keyword>
<feature type="compositionally biased region" description="Polar residues" evidence="1">
    <location>
        <begin position="147"/>
        <end position="161"/>
    </location>
</feature>
<dbReference type="InterPro" id="IPR019430">
    <property type="entry name" value="7TM_GPCR_serpentine_rcpt_Srx"/>
</dbReference>
<organism evidence="4 5">
    <name type="scientific">Steinernema carpocapsae</name>
    <name type="common">Entomopathogenic nematode</name>
    <dbReference type="NCBI Taxonomy" id="34508"/>
    <lineage>
        <taxon>Eukaryota</taxon>
        <taxon>Metazoa</taxon>
        <taxon>Ecdysozoa</taxon>
        <taxon>Nematoda</taxon>
        <taxon>Chromadorea</taxon>
        <taxon>Rhabditida</taxon>
        <taxon>Tylenchina</taxon>
        <taxon>Panagrolaimomorpha</taxon>
        <taxon>Strongyloidoidea</taxon>
        <taxon>Steinernematidae</taxon>
        <taxon>Steinernema</taxon>
    </lineage>
</organism>
<accession>A0A4U5NXM5</accession>
<feature type="region of interest" description="Disordered" evidence="1">
    <location>
        <begin position="132"/>
        <end position="167"/>
    </location>
</feature>
<keyword evidence="2" id="KW-1133">Transmembrane helix</keyword>
<sequence>MEFNTSTFTIGFQDTHCSHIVGTYADFYVSILVVATIACVDFMSFLKIRKVQKNAVQSTNNNDVRFFFQVVTQALAAITELAFYFCISEYLLHIKWAYFGAKTISWITVQFVDALVFIIFNPDMRMCGRRKNSEIHNRKPSKPATAVVTSDPSSVDSNANRGNEAGPVEPTVRHVVCEDEISVHI</sequence>
<evidence type="ECO:0000259" key="3">
    <source>
        <dbReference type="Pfam" id="PF10328"/>
    </source>
</evidence>
<gene>
    <name evidence="4" type="ORF">L596_012551</name>
</gene>
<dbReference type="PANTHER" id="PTHR23017">
    <property type="entry name" value="SERPENTINE RECEPTOR, CLASS X"/>
    <property type="match status" value="1"/>
</dbReference>
<comment type="caution">
    <text evidence="4">The sequence shown here is derived from an EMBL/GenBank/DDBJ whole genome shotgun (WGS) entry which is preliminary data.</text>
</comment>
<feature type="transmembrane region" description="Helical" evidence="2">
    <location>
        <begin position="27"/>
        <end position="46"/>
    </location>
</feature>
<reference evidence="4 5" key="1">
    <citation type="journal article" date="2015" name="Genome Biol.">
        <title>Comparative genomics of Steinernema reveals deeply conserved gene regulatory networks.</title>
        <authorList>
            <person name="Dillman A.R."/>
            <person name="Macchietto M."/>
            <person name="Porter C.F."/>
            <person name="Rogers A."/>
            <person name="Williams B."/>
            <person name="Antoshechkin I."/>
            <person name="Lee M.M."/>
            <person name="Goodwin Z."/>
            <person name="Lu X."/>
            <person name="Lewis E.E."/>
            <person name="Goodrich-Blair H."/>
            <person name="Stock S.P."/>
            <person name="Adams B.J."/>
            <person name="Sternberg P.W."/>
            <person name="Mortazavi A."/>
        </authorList>
    </citation>
    <scope>NUCLEOTIDE SEQUENCE [LARGE SCALE GENOMIC DNA]</scope>
    <source>
        <strain evidence="4 5">ALL</strain>
    </source>
</reference>
<dbReference type="EMBL" id="AZBU02000003">
    <property type="protein sequence ID" value="TKR88286.1"/>
    <property type="molecule type" value="Genomic_DNA"/>
</dbReference>
<dbReference type="OrthoDB" id="5800536at2759"/>
<keyword evidence="5" id="KW-1185">Reference proteome</keyword>
<evidence type="ECO:0000313" key="5">
    <source>
        <dbReference type="Proteomes" id="UP000298663"/>
    </source>
</evidence>
<dbReference type="AlphaFoldDB" id="A0A4U5NXM5"/>
<feature type="domain" description="7TM GPCR serpentine receptor class x (Srx)" evidence="3">
    <location>
        <begin position="2"/>
        <end position="121"/>
    </location>
</feature>
<reference evidence="4 5" key="2">
    <citation type="journal article" date="2019" name="G3 (Bethesda)">
        <title>Hybrid Assembly of the Genome of the Entomopathogenic Nematode Steinernema carpocapsae Identifies the X-Chromosome.</title>
        <authorList>
            <person name="Serra L."/>
            <person name="Macchietto M."/>
            <person name="Macias-Munoz A."/>
            <person name="McGill C.J."/>
            <person name="Rodriguez I.M."/>
            <person name="Rodriguez B."/>
            <person name="Murad R."/>
            <person name="Mortazavi A."/>
        </authorList>
    </citation>
    <scope>NUCLEOTIDE SEQUENCE [LARGE SCALE GENOMIC DNA]</scope>
    <source>
        <strain evidence="4 5">ALL</strain>
    </source>
</reference>
<dbReference type="PANTHER" id="PTHR23017:SF3">
    <property type="entry name" value="G-PROTEIN COUPLED RECEPTORS FAMILY 1 PROFILE DOMAIN-CONTAINING PROTEIN"/>
    <property type="match status" value="1"/>
</dbReference>
<protein>
    <recommendedName>
        <fullName evidence="3">7TM GPCR serpentine receptor class x (Srx) domain-containing protein</fullName>
    </recommendedName>
</protein>
<feature type="transmembrane region" description="Helical" evidence="2">
    <location>
        <begin position="66"/>
        <end position="85"/>
    </location>
</feature>
<dbReference type="Proteomes" id="UP000298663">
    <property type="component" value="Unassembled WGS sequence"/>
</dbReference>
<proteinExistence type="predicted"/>
<evidence type="ECO:0000256" key="1">
    <source>
        <dbReference type="SAM" id="MobiDB-lite"/>
    </source>
</evidence>
<feature type="transmembrane region" description="Helical" evidence="2">
    <location>
        <begin position="97"/>
        <end position="120"/>
    </location>
</feature>
<name>A0A4U5NXM5_STECR</name>
<evidence type="ECO:0000256" key="2">
    <source>
        <dbReference type="SAM" id="Phobius"/>
    </source>
</evidence>
<dbReference type="Pfam" id="PF10328">
    <property type="entry name" value="7TM_GPCR_Srx"/>
    <property type="match status" value="1"/>
</dbReference>
<evidence type="ECO:0000313" key="4">
    <source>
        <dbReference type="EMBL" id="TKR88286.1"/>
    </source>
</evidence>